<dbReference type="Proteomes" id="UP000603912">
    <property type="component" value="Unassembled WGS sequence"/>
</dbReference>
<accession>A0A917I7K9</accession>
<organism evidence="1 2">
    <name type="scientific">Alsobacter metallidurans</name>
    <dbReference type="NCBI Taxonomy" id="340221"/>
    <lineage>
        <taxon>Bacteria</taxon>
        <taxon>Pseudomonadati</taxon>
        <taxon>Pseudomonadota</taxon>
        <taxon>Alphaproteobacteria</taxon>
        <taxon>Hyphomicrobiales</taxon>
        <taxon>Alsobacteraceae</taxon>
        <taxon>Alsobacter</taxon>
    </lineage>
</organism>
<gene>
    <name evidence="1" type="ORF">GCM10007036_27530</name>
</gene>
<evidence type="ECO:0000313" key="2">
    <source>
        <dbReference type="Proteomes" id="UP000603912"/>
    </source>
</evidence>
<reference evidence="1" key="2">
    <citation type="submission" date="2020-09" db="EMBL/GenBank/DDBJ databases">
        <authorList>
            <person name="Sun Q."/>
            <person name="Zhou Y."/>
        </authorList>
    </citation>
    <scope>NUCLEOTIDE SEQUENCE</scope>
    <source>
        <strain evidence="1">CGMCC 1.12214</strain>
    </source>
</reference>
<dbReference type="EMBL" id="BMES01000002">
    <property type="protein sequence ID" value="GGH22489.1"/>
    <property type="molecule type" value="Genomic_DNA"/>
</dbReference>
<keyword evidence="2" id="KW-1185">Reference proteome</keyword>
<evidence type="ECO:0000313" key="1">
    <source>
        <dbReference type="EMBL" id="GGH22489.1"/>
    </source>
</evidence>
<proteinExistence type="predicted"/>
<comment type="caution">
    <text evidence="1">The sequence shown here is derived from an EMBL/GenBank/DDBJ whole genome shotgun (WGS) entry which is preliminary data.</text>
</comment>
<dbReference type="RefSeq" id="WP_188518323.1">
    <property type="nucleotide sequence ID" value="NZ_BMES01000002.1"/>
</dbReference>
<dbReference type="AlphaFoldDB" id="A0A917I7K9"/>
<name>A0A917I7K9_9HYPH</name>
<reference evidence="1" key="1">
    <citation type="journal article" date="2014" name="Int. J. Syst. Evol. Microbiol.">
        <title>Complete genome sequence of Corynebacterium casei LMG S-19264T (=DSM 44701T), isolated from a smear-ripened cheese.</title>
        <authorList>
            <consortium name="US DOE Joint Genome Institute (JGI-PGF)"/>
            <person name="Walter F."/>
            <person name="Albersmeier A."/>
            <person name="Kalinowski J."/>
            <person name="Ruckert C."/>
        </authorList>
    </citation>
    <scope>NUCLEOTIDE SEQUENCE</scope>
    <source>
        <strain evidence="1">CGMCC 1.12214</strain>
    </source>
</reference>
<protein>
    <submittedName>
        <fullName evidence="1">Uncharacterized protein</fullName>
    </submittedName>
</protein>
<sequence>MLPSVAETESSAESSMVEVAILHEGQRVYAETFAVRDRAEMGRAVFHAHSAARRLRSDLDPTALRAAVASRPVLQ</sequence>